<gene>
    <name evidence="5" type="ORF">EZS27_011191</name>
</gene>
<dbReference type="PROSITE" id="PS51679">
    <property type="entry name" value="SAM_MT_C5"/>
    <property type="match status" value="1"/>
</dbReference>
<dbReference type="PRINTS" id="PR00105">
    <property type="entry name" value="C5METTRFRASE"/>
</dbReference>
<dbReference type="PANTHER" id="PTHR10629:SF52">
    <property type="entry name" value="DNA (CYTOSINE-5)-METHYLTRANSFERASE 1"/>
    <property type="match status" value="1"/>
</dbReference>
<protein>
    <recommendedName>
        <fullName evidence="1">DNA (cytosine-5-)-methyltransferase</fullName>
        <ecNumber evidence="1">2.1.1.37</ecNumber>
    </recommendedName>
</protein>
<evidence type="ECO:0000256" key="4">
    <source>
        <dbReference type="ARBA" id="ARBA00022691"/>
    </source>
</evidence>
<keyword evidence="2 5" id="KW-0489">Methyltransferase</keyword>
<dbReference type="AlphaFoldDB" id="A0A5J4S6F4"/>
<dbReference type="EMBL" id="SNRY01000420">
    <property type="protein sequence ID" value="KAA6340973.1"/>
    <property type="molecule type" value="Genomic_DNA"/>
</dbReference>
<keyword evidence="4" id="KW-0949">S-adenosyl-L-methionine</keyword>
<dbReference type="InterPro" id="IPR050390">
    <property type="entry name" value="C5-Methyltransferase"/>
</dbReference>
<dbReference type="GO" id="GO:0005634">
    <property type="term" value="C:nucleus"/>
    <property type="evidence" value="ECO:0007669"/>
    <property type="project" value="TreeGrafter"/>
</dbReference>
<accession>A0A5J4S6F4</accession>
<sequence length="392" mass="45076">MNRKIPILSFFTGGGFLDMGFINAGFNVVWTNEYDLAFAQLYSEGITSWKQSRKLISKDEKCKILNTNSIRDISAETIVEEAFGSKKFPLFGVIGGPPCQDFSINGNLVGFNGDRGSLTDTYLYKILELKPAFFVMENVTGLIRVKRNANHFFDLLKVMEQEYLIDWSVLNSLKFGVPQSRDRVFIVGLNKSYFDTSIIQIDISGKWFPFLENIKYVNPKKDFKWAEATDFGSKNIEKPQNLPIDLCVESYLVSKEDEKIIPNSTEFFKLKNERKYTCIKEGDTQRPSFKRLHRYKYSPTACYGNNEIHLHPYQNRRLSVRETLRIQSVEDTYILSTPNMLSKKFKMIGNGVPVLLAEGVAKTLHTYIDKLINNDYVNDCLKENTVFEKSFG</sequence>
<evidence type="ECO:0000256" key="2">
    <source>
        <dbReference type="ARBA" id="ARBA00022603"/>
    </source>
</evidence>
<evidence type="ECO:0000313" key="5">
    <source>
        <dbReference type="EMBL" id="KAA6340973.1"/>
    </source>
</evidence>
<dbReference type="GO" id="GO:0044027">
    <property type="term" value="P:negative regulation of gene expression via chromosomal CpG island methylation"/>
    <property type="evidence" value="ECO:0007669"/>
    <property type="project" value="TreeGrafter"/>
</dbReference>
<dbReference type="GO" id="GO:0003886">
    <property type="term" value="F:DNA (cytosine-5-)-methyltransferase activity"/>
    <property type="evidence" value="ECO:0007669"/>
    <property type="project" value="UniProtKB-EC"/>
</dbReference>
<evidence type="ECO:0000256" key="1">
    <source>
        <dbReference type="ARBA" id="ARBA00011975"/>
    </source>
</evidence>
<dbReference type="EC" id="2.1.1.37" evidence="1"/>
<dbReference type="PANTHER" id="PTHR10629">
    <property type="entry name" value="CYTOSINE-SPECIFIC METHYLTRANSFERASE"/>
    <property type="match status" value="1"/>
</dbReference>
<dbReference type="GO" id="GO:0032259">
    <property type="term" value="P:methylation"/>
    <property type="evidence" value="ECO:0007669"/>
    <property type="project" value="UniProtKB-KW"/>
</dbReference>
<organism evidence="5">
    <name type="scientific">termite gut metagenome</name>
    <dbReference type="NCBI Taxonomy" id="433724"/>
    <lineage>
        <taxon>unclassified sequences</taxon>
        <taxon>metagenomes</taxon>
        <taxon>organismal metagenomes</taxon>
    </lineage>
</organism>
<dbReference type="SUPFAM" id="SSF53335">
    <property type="entry name" value="S-adenosyl-L-methionine-dependent methyltransferases"/>
    <property type="match status" value="1"/>
</dbReference>
<keyword evidence="3 5" id="KW-0808">Transferase</keyword>
<proteinExistence type="predicted"/>
<evidence type="ECO:0000256" key="3">
    <source>
        <dbReference type="ARBA" id="ARBA00022679"/>
    </source>
</evidence>
<dbReference type="InterPro" id="IPR029063">
    <property type="entry name" value="SAM-dependent_MTases_sf"/>
</dbReference>
<dbReference type="InterPro" id="IPR001525">
    <property type="entry name" value="C5_MeTfrase"/>
</dbReference>
<dbReference type="GO" id="GO:0003677">
    <property type="term" value="F:DNA binding"/>
    <property type="evidence" value="ECO:0007669"/>
    <property type="project" value="TreeGrafter"/>
</dbReference>
<name>A0A5J4S6F4_9ZZZZ</name>
<reference evidence="5" key="1">
    <citation type="submission" date="2019-03" db="EMBL/GenBank/DDBJ databases">
        <title>Single cell metagenomics reveals metabolic interactions within the superorganism composed of flagellate Streblomastix strix and complex community of Bacteroidetes bacteria on its surface.</title>
        <authorList>
            <person name="Treitli S.C."/>
            <person name="Kolisko M."/>
            <person name="Husnik F."/>
            <person name="Keeling P."/>
            <person name="Hampl V."/>
        </authorList>
    </citation>
    <scope>NUCLEOTIDE SEQUENCE</scope>
    <source>
        <strain evidence="5">STM</strain>
    </source>
</reference>
<dbReference type="NCBIfam" id="TIGR00675">
    <property type="entry name" value="dcm"/>
    <property type="match status" value="1"/>
</dbReference>
<comment type="caution">
    <text evidence="5">The sequence shown here is derived from an EMBL/GenBank/DDBJ whole genome shotgun (WGS) entry which is preliminary data.</text>
</comment>
<dbReference type="Gene3D" id="3.40.50.150">
    <property type="entry name" value="Vaccinia Virus protein VP39"/>
    <property type="match status" value="1"/>
</dbReference>
<dbReference type="Pfam" id="PF00145">
    <property type="entry name" value="DNA_methylase"/>
    <property type="match status" value="1"/>
</dbReference>
<dbReference type="Gene3D" id="3.90.120.10">
    <property type="entry name" value="DNA Methylase, subunit A, domain 2"/>
    <property type="match status" value="1"/>
</dbReference>